<dbReference type="InterPro" id="IPR036097">
    <property type="entry name" value="HisK_dim/P_sf"/>
</dbReference>
<accession>A0A917CMY7</accession>
<dbReference type="Proteomes" id="UP000644756">
    <property type="component" value="Unassembled WGS sequence"/>
</dbReference>
<dbReference type="Gene3D" id="1.10.287.130">
    <property type="match status" value="1"/>
</dbReference>
<reference evidence="17" key="1">
    <citation type="journal article" date="2014" name="Int. J. Syst. Evol. Microbiol.">
        <title>Complete genome sequence of Corynebacterium casei LMG S-19264T (=DSM 44701T), isolated from a smear-ripened cheese.</title>
        <authorList>
            <consortium name="US DOE Joint Genome Institute (JGI-PGF)"/>
            <person name="Walter F."/>
            <person name="Albersmeier A."/>
            <person name="Kalinowski J."/>
            <person name="Ruckert C."/>
        </authorList>
    </citation>
    <scope>NUCLEOTIDE SEQUENCE</scope>
    <source>
        <strain evidence="17">CGMCC 1.12987</strain>
    </source>
</reference>
<dbReference type="PROSITE" id="PS50109">
    <property type="entry name" value="HIS_KIN"/>
    <property type="match status" value="1"/>
</dbReference>
<dbReference type="CDD" id="cd17546">
    <property type="entry name" value="REC_hyHK_CKI1_RcsC-like"/>
    <property type="match status" value="1"/>
</dbReference>
<evidence type="ECO:0000256" key="12">
    <source>
        <dbReference type="ARBA" id="ARBA00074306"/>
    </source>
</evidence>
<dbReference type="SMART" id="SM00448">
    <property type="entry name" value="REC"/>
    <property type="match status" value="2"/>
</dbReference>
<dbReference type="SMART" id="SM00387">
    <property type="entry name" value="HATPase_c"/>
    <property type="match status" value="1"/>
</dbReference>
<dbReference type="AlphaFoldDB" id="A0A917CMY7"/>
<evidence type="ECO:0000256" key="6">
    <source>
        <dbReference type="ARBA" id="ARBA00022741"/>
    </source>
</evidence>
<evidence type="ECO:0000313" key="18">
    <source>
        <dbReference type="Proteomes" id="UP000644756"/>
    </source>
</evidence>
<dbReference type="RefSeq" id="WP_188529332.1">
    <property type="nucleotide sequence ID" value="NZ_BMGR01000002.1"/>
</dbReference>
<dbReference type="FunFam" id="3.30.565.10:FF:000010">
    <property type="entry name" value="Sensor histidine kinase RcsC"/>
    <property type="match status" value="1"/>
</dbReference>
<keyword evidence="4 13" id="KW-0597">Phosphoprotein</keyword>
<feature type="modified residue" description="4-aspartylphosphate" evidence="13">
    <location>
        <position position="477"/>
    </location>
</feature>
<dbReference type="PROSITE" id="PS50110">
    <property type="entry name" value="RESPONSE_REGULATORY"/>
    <property type="match status" value="2"/>
</dbReference>
<dbReference type="Pfam" id="PF00072">
    <property type="entry name" value="Response_reg"/>
    <property type="match status" value="2"/>
</dbReference>
<dbReference type="EMBL" id="BMGR01000002">
    <property type="protein sequence ID" value="GGF93467.1"/>
    <property type="molecule type" value="Genomic_DNA"/>
</dbReference>
<dbReference type="PANTHER" id="PTHR45339:SF1">
    <property type="entry name" value="HYBRID SIGNAL TRANSDUCTION HISTIDINE KINASE J"/>
    <property type="match status" value="1"/>
</dbReference>
<dbReference type="CDD" id="cd16922">
    <property type="entry name" value="HATPase_EvgS-ArcB-TorS-like"/>
    <property type="match status" value="1"/>
</dbReference>
<feature type="domain" description="Response regulatory" evidence="16">
    <location>
        <begin position="428"/>
        <end position="544"/>
    </location>
</feature>
<dbReference type="InterPro" id="IPR003661">
    <property type="entry name" value="HisK_dim/P_dom"/>
</dbReference>
<evidence type="ECO:0000256" key="9">
    <source>
        <dbReference type="ARBA" id="ARBA00023012"/>
    </source>
</evidence>
<evidence type="ECO:0000256" key="4">
    <source>
        <dbReference type="ARBA" id="ARBA00022553"/>
    </source>
</evidence>
<dbReference type="CDD" id="cd00082">
    <property type="entry name" value="HisKA"/>
    <property type="match status" value="1"/>
</dbReference>
<evidence type="ECO:0000259" key="16">
    <source>
        <dbReference type="PROSITE" id="PS50110"/>
    </source>
</evidence>
<dbReference type="InterPro" id="IPR036890">
    <property type="entry name" value="HATPase_C_sf"/>
</dbReference>
<feature type="domain" description="Histidine kinase" evidence="15">
    <location>
        <begin position="173"/>
        <end position="394"/>
    </location>
</feature>
<dbReference type="FunFam" id="1.10.287.130:FF:000002">
    <property type="entry name" value="Two-component osmosensing histidine kinase"/>
    <property type="match status" value="1"/>
</dbReference>
<dbReference type="SUPFAM" id="SSF47384">
    <property type="entry name" value="Homodimeric domain of signal transducing histidine kinase"/>
    <property type="match status" value="1"/>
</dbReference>
<dbReference type="EC" id="2.7.13.3" evidence="3"/>
<keyword evidence="8" id="KW-0067">ATP-binding</keyword>
<dbReference type="Gene3D" id="3.30.565.10">
    <property type="entry name" value="Histidine kinase-like ATPase, C-terminal domain"/>
    <property type="match status" value="1"/>
</dbReference>
<evidence type="ECO:0000256" key="2">
    <source>
        <dbReference type="ARBA" id="ARBA00006402"/>
    </source>
</evidence>
<protein>
    <recommendedName>
        <fullName evidence="12">Circadian input-output histidine kinase CikA</fullName>
        <ecNumber evidence="3">2.7.13.3</ecNumber>
    </recommendedName>
    <alternativeName>
        <fullName evidence="11">Sensory/regulatory protein RpfC</fullName>
    </alternativeName>
</protein>
<dbReference type="SUPFAM" id="SSF55874">
    <property type="entry name" value="ATPase domain of HSP90 chaperone/DNA topoisomerase II/histidine kinase"/>
    <property type="match status" value="1"/>
</dbReference>
<proteinExistence type="inferred from homology"/>
<feature type="modified residue" description="4-aspartylphosphate" evidence="13">
    <location>
        <position position="55"/>
    </location>
</feature>
<dbReference type="PANTHER" id="PTHR45339">
    <property type="entry name" value="HYBRID SIGNAL TRANSDUCTION HISTIDINE KINASE J"/>
    <property type="match status" value="1"/>
</dbReference>
<sequence length="550" mass="61330">MDFPVNILIVDDHPENLVAIEAVLDREPYHLVRAYSGMEALRCLLEEEFAVIVMDVQMPGMDGFETASIIRTREKTKYVPIIFMTASSTKMEHIFTGYTVGAMDYMTKPFVPQIFKSKIEGYVSMYEVNKTLQIQSEMLKKQTRQMEKTNQALSQAKETAEIASRVKSEFLAMMSHEIRTPLNGIIGMSDLLLASDLPEEYSEMAGIIHTSGNALLSVINHILDFSKIESGKMELEEEPFSLQHCLIETIDLFTAKIRERNLEMVVVVDPSLPSYLKGDMNRLRQVLNNLVGNAVKFTHEGSVYIMVNKLAETANSLTLEFMIKDTGIGIPPDKINELFQPFSQLDASATRKFGGTGLGLSISKSLVELMGGTIRVEPSNESGATFIFTIAVKPFTGTVPPSQPPDESDRKPVKTGIMINSHTPAPIRVLVGEEDNVSRRLMKQMLGVLGFSADMAENGTEVMTALKQTSYDLLFLDLQIPFKDGWETVQEIKTNVSDKHPVIIGMTSNISKETMQRCLSSGMDDFIVKPVRLDDIKQVIQTYVLEKGQG</sequence>
<keyword evidence="18" id="KW-1185">Reference proteome</keyword>
<comment type="subunit">
    <text evidence="10">At low DSF concentrations, interacts with RpfF.</text>
</comment>
<evidence type="ECO:0000256" key="7">
    <source>
        <dbReference type="ARBA" id="ARBA00022777"/>
    </source>
</evidence>
<dbReference type="GO" id="GO:0005524">
    <property type="term" value="F:ATP binding"/>
    <property type="evidence" value="ECO:0007669"/>
    <property type="project" value="UniProtKB-KW"/>
</dbReference>
<gene>
    <name evidence="17" type="ORF">GCM10010916_08540</name>
</gene>
<keyword evidence="6" id="KW-0547">Nucleotide-binding</keyword>
<dbReference type="InterPro" id="IPR004358">
    <property type="entry name" value="Sig_transdc_His_kin-like_C"/>
</dbReference>
<evidence type="ECO:0000256" key="5">
    <source>
        <dbReference type="ARBA" id="ARBA00022679"/>
    </source>
</evidence>
<evidence type="ECO:0000256" key="13">
    <source>
        <dbReference type="PROSITE-ProRule" id="PRU00169"/>
    </source>
</evidence>
<dbReference type="GO" id="GO:0000155">
    <property type="term" value="F:phosphorelay sensor kinase activity"/>
    <property type="evidence" value="ECO:0007669"/>
    <property type="project" value="InterPro"/>
</dbReference>
<evidence type="ECO:0000313" key="17">
    <source>
        <dbReference type="EMBL" id="GGF93467.1"/>
    </source>
</evidence>
<evidence type="ECO:0000256" key="3">
    <source>
        <dbReference type="ARBA" id="ARBA00012438"/>
    </source>
</evidence>
<comment type="caution">
    <text evidence="17">The sequence shown here is derived from an EMBL/GenBank/DDBJ whole genome shotgun (WGS) entry which is preliminary data.</text>
</comment>
<keyword evidence="5" id="KW-0808">Transferase</keyword>
<keyword evidence="7" id="KW-0418">Kinase</keyword>
<dbReference type="SUPFAM" id="SSF52172">
    <property type="entry name" value="CheY-like"/>
    <property type="match status" value="2"/>
</dbReference>
<evidence type="ECO:0000256" key="11">
    <source>
        <dbReference type="ARBA" id="ARBA00068150"/>
    </source>
</evidence>
<evidence type="ECO:0000256" key="8">
    <source>
        <dbReference type="ARBA" id="ARBA00022840"/>
    </source>
</evidence>
<evidence type="ECO:0000259" key="15">
    <source>
        <dbReference type="PROSITE" id="PS50109"/>
    </source>
</evidence>
<dbReference type="PRINTS" id="PR00344">
    <property type="entry name" value="BCTRLSENSOR"/>
</dbReference>
<evidence type="ECO:0000256" key="14">
    <source>
        <dbReference type="SAM" id="Coils"/>
    </source>
</evidence>
<name>A0A917CMY7_9BACL</name>
<feature type="coiled-coil region" evidence="14">
    <location>
        <begin position="132"/>
        <end position="159"/>
    </location>
</feature>
<reference evidence="17" key="2">
    <citation type="submission" date="2020-09" db="EMBL/GenBank/DDBJ databases">
        <authorList>
            <person name="Sun Q."/>
            <person name="Zhou Y."/>
        </authorList>
    </citation>
    <scope>NUCLEOTIDE SEQUENCE</scope>
    <source>
        <strain evidence="17">CGMCC 1.12987</strain>
    </source>
</reference>
<dbReference type="InterPro" id="IPR005467">
    <property type="entry name" value="His_kinase_dom"/>
</dbReference>
<organism evidence="17 18">
    <name type="scientific">Paenibacillus abyssi</name>
    <dbReference type="NCBI Taxonomy" id="1340531"/>
    <lineage>
        <taxon>Bacteria</taxon>
        <taxon>Bacillati</taxon>
        <taxon>Bacillota</taxon>
        <taxon>Bacilli</taxon>
        <taxon>Bacillales</taxon>
        <taxon>Paenibacillaceae</taxon>
        <taxon>Paenibacillus</taxon>
    </lineage>
</organism>
<dbReference type="SMART" id="SM00388">
    <property type="entry name" value="HisKA"/>
    <property type="match status" value="1"/>
</dbReference>
<dbReference type="Pfam" id="PF02518">
    <property type="entry name" value="HATPase_c"/>
    <property type="match status" value="1"/>
</dbReference>
<dbReference type="InterPro" id="IPR003594">
    <property type="entry name" value="HATPase_dom"/>
</dbReference>
<evidence type="ECO:0000256" key="10">
    <source>
        <dbReference type="ARBA" id="ARBA00064003"/>
    </source>
</evidence>
<evidence type="ECO:0000256" key="1">
    <source>
        <dbReference type="ARBA" id="ARBA00000085"/>
    </source>
</evidence>
<comment type="similarity">
    <text evidence="2">In the N-terminal section; belongs to the phytochrome family.</text>
</comment>
<dbReference type="Pfam" id="PF00512">
    <property type="entry name" value="HisKA"/>
    <property type="match status" value="1"/>
</dbReference>
<feature type="domain" description="Response regulatory" evidence="16">
    <location>
        <begin position="6"/>
        <end position="123"/>
    </location>
</feature>
<keyword evidence="14" id="KW-0175">Coiled coil</keyword>
<comment type="catalytic activity">
    <reaction evidence="1">
        <text>ATP + protein L-histidine = ADP + protein N-phospho-L-histidine.</text>
        <dbReference type="EC" id="2.7.13.3"/>
    </reaction>
</comment>
<keyword evidence="9" id="KW-0902">Two-component regulatory system</keyword>
<dbReference type="Gene3D" id="3.40.50.2300">
    <property type="match status" value="2"/>
</dbReference>
<dbReference type="InterPro" id="IPR011006">
    <property type="entry name" value="CheY-like_superfamily"/>
</dbReference>
<dbReference type="InterPro" id="IPR001789">
    <property type="entry name" value="Sig_transdc_resp-reg_receiver"/>
</dbReference>